<dbReference type="RefSeq" id="WP_188446049.1">
    <property type="nucleotide sequence ID" value="NZ_BMDW01000006.1"/>
</dbReference>
<proteinExistence type="predicted"/>
<accession>A0ABQ1GHW2</accession>
<evidence type="ECO:0000259" key="8">
    <source>
        <dbReference type="Pfam" id="PF04116"/>
    </source>
</evidence>
<evidence type="ECO:0000256" key="3">
    <source>
        <dbReference type="ARBA" id="ARBA00022989"/>
    </source>
</evidence>
<evidence type="ECO:0000256" key="4">
    <source>
        <dbReference type="ARBA" id="ARBA00023002"/>
    </source>
</evidence>
<dbReference type="InterPro" id="IPR006694">
    <property type="entry name" value="Fatty_acid_hydroxylase"/>
</dbReference>
<comment type="subcellular location">
    <subcellularLocation>
        <location evidence="1">Endomembrane system</location>
        <topology evidence="1">Multi-pass membrane protein</topology>
    </subcellularLocation>
</comment>
<evidence type="ECO:0000256" key="7">
    <source>
        <dbReference type="SAM" id="Phobius"/>
    </source>
</evidence>
<keyword evidence="4" id="KW-0560">Oxidoreductase</keyword>
<evidence type="ECO:0000256" key="1">
    <source>
        <dbReference type="ARBA" id="ARBA00004127"/>
    </source>
</evidence>
<evidence type="ECO:0000256" key="2">
    <source>
        <dbReference type="ARBA" id="ARBA00022692"/>
    </source>
</evidence>
<name>A0ABQ1GHW2_9SPHN</name>
<evidence type="ECO:0000256" key="6">
    <source>
        <dbReference type="ARBA" id="ARBA00023136"/>
    </source>
</evidence>
<keyword evidence="6 7" id="KW-0472">Membrane</keyword>
<sequence length="256" mass="27761">MEQVGWIWAAALLACFAVLTLCEVAAPRVERGSDGASDARLVTNFALGIVTIGIASVLPLSTLAAAVFAQKLGIGLGPLVALPWIAAFALLLTARSFTTYWVHRFSHAIPWIWRIHRVHHADAAVDVSTAVRNHPLELLIIAPVAAATVVVIGPPITAVLAVDTLLFALALWQHADIALPPWIERMMDGLVITPGFHRAHHAPDRAAHDRNYGDLVPLWDRLFGTLAPPADRTAPVGLDRAHPDRLLQQLIDPVRR</sequence>
<feature type="transmembrane region" description="Helical" evidence="7">
    <location>
        <begin position="6"/>
        <end position="25"/>
    </location>
</feature>
<dbReference type="InterPro" id="IPR051689">
    <property type="entry name" value="Sterol_desaturase/TMEM195"/>
</dbReference>
<dbReference type="PANTHER" id="PTHR21624:SF1">
    <property type="entry name" value="ALKYLGLYCEROL MONOOXYGENASE"/>
    <property type="match status" value="1"/>
</dbReference>
<feature type="domain" description="Fatty acid hydroxylase" evidence="8">
    <location>
        <begin position="88"/>
        <end position="225"/>
    </location>
</feature>
<dbReference type="Pfam" id="PF04116">
    <property type="entry name" value="FA_hydroxylase"/>
    <property type="match status" value="1"/>
</dbReference>
<dbReference type="PANTHER" id="PTHR21624">
    <property type="entry name" value="STEROL DESATURASE-RELATED PROTEIN"/>
    <property type="match status" value="1"/>
</dbReference>
<protein>
    <recommendedName>
        <fullName evidence="8">Fatty acid hydroxylase domain-containing protein</fullName>
    </recommendedName>
</protein>
<evidence type="ECO:0000256" key="5">
    <source>
        <dbReference type="ARBA" id="ARBA00023098"/>
    </source>
</evidence>
<evidence type="ECO:0000313" key="9">
    <source>
        <dbReference type="EMBL" id="GGA44187.1"/>
    </source>
</evidence>
<gene>
    <name evidence="9" type="ORF">GCM10011395_12990</name>
</gene>
<reference evidence="10" key="1">
    <citation type="journal article" date="2019" name="Int. J. Syst. Evol. Microbiol.">
        <title>The Global Catalogue of Microorganisms (GCM) 10K type strain sequencing project: providing services to taxonomists for standard genome sequencing and annotation.</title>
        <authorList>
            <consortium name="The Broad Institute Genomics Platform"/>
            <consortium name="The Broad Institute Genome Sequencing Center for Infectious Disease"/>
            <person name="Wu L."/>
            <person name="Ma J."/>
        </authorList>
    </citation>
    <scope>NUCLEOTIDE SEQUENCE [LARGE SCALE GENOMIC DNA]</scope>
    <source>
        <strain evidence="10">CGMCC 1.10106</strain>
    </source>
</reference>
<keyword evidence="2 7" id="KW-0812">Transmembrane</keyword>
<evidence type="ECO:0000313" key="10">
    <source>
        <dbReference type="Proteomes" id="UP000618591"/>
    </source>
</evidence>
<organism evidence="9 10">
    <name type="scientific">Sphingomonas psychrolutea</name>
    <dbReference type="NCBI Taxonomy" id="1259676"/>
    <lineage>
        <taxon>Bacteria</taxon>
        <taxon>Pseudomonadati</taxon>
        <taxon>Pseudomonadota</taxon>
        <taxon>Alphaproteobacteria</taxon>
        <taxon>Sphingomonadales</taxon>
        <taxon>Sphingomonadaceae</taxon>
        <taxon>Sphingomonas</taxon>
    </lineage>
</organism>
<keyword evidence="3 7" id="KW-1133">Transmembrane helix</keyword>
<dbReference type="EMBL" id="BMDW01000006">
    <property type="protein sequence ID" value="GGA44187.1"/>
    <property type="molecule type" value="Genomic_DNA"/>
</dbReference>
<comment type="caution">
    <text evidence="9">The sequence shown here is derived from an EMBL/GenBank/DDBJ whole genome shotgun (WGS) entry which is preliminary data.</text>
</comment>
<dbReference type="Proteomes" id="UP000618591">
    <property type="component" value="Unassembled WGS sequence"/>
</dbReference>
<keyword evidence="5" id="KW-0443">Lipid metabolism</keyword>
<keyword evidence="10" id="KW-1185">Reference proteome</keyword>
<feature type="transmembrane region" description="Helical" evidence="7">
    <location>
        <begin position="45"/>
        <end position="68"/>
    </location>
</feature>
<feature type="transmembrane region" description="Helical" evidence="7">
    <location>
        <begin position="74"/>
        <end position="94"/>
    </location>
</feature>